<proteinExistence type="predicted"/>
<accession>A0A1M5SKK3</accession>
<dbReference type="EMBL" id="FQXM01000004">
    <property type="protein sequence ID" value="SHH39127.1"/>
    <property type="molecule type" value="Genomic_DNA"/>
</dbReference>
<evidence type="ECO:0000259" key="1">
    <source>
        <dbReference type="Pfam" id="PF18765"/>
    </source>
</evidence>
<dbReference type="AlphaFoldDB" id="A0A1M5SKK3"/>
<protein>
    <recommendedName>
        <fullName evidence="1">Polymerase beta nucleotidyltransferase domain-containing protein</fullName>
    </recommendedName>
</protein>
<dbReference type="OrthoDB" id="2539715at2"/>
<dbReference type="CDD" id="cd05403">
    <property type="entry name" value="NT_KNTase_like"/>
    <property type="match status" value="1"/>
</dbReference>
<reference evidence="2 3" key="1">
    <citation type="submission" date="2016-11" db="EMBL/GenBank/DDBJ databases">
        <authorList>
            <person name="Jaros S."/>
            <person name="Januszkiewicz K."/>
            <person name="Wedrychowicz H."/>
        </authorList>
    </citation>
    <scope>NUCLEOTIDE SEQUENCE [LARGE SCALE GENOMIC DNA]</scope>
    <source>
        <strain evidence="2 3">DSM 8605</strain>
    </source>
</reference>
<dbReference type="STRING" id="1121316.SAMN02745207_00992"/>
<evidence type="ECO:0000313" key="2">
    <source>
        <dbReference type="EMBL" id="SHH39127.1"/>
    </source>
</evidence>
<dbReference type="InterPro" id="IPR043519">
    <property type="entry name" value="NT_sf"/>
</dbReference>
<dbReference type="SUPFAM" id="SSF81301">
    <property type="entry name" value="Nucleotidyltransferase"/>
    <property type="match status" value="1"/>
</dbReference>
<evidence type="ECO:0000313" key="3">
    <source>
        <dbReference type="Proteomes" id="UP000184447"/>
    </source>
</evidence>
<feature type="domain" description="Polymerase beta nucleotidyltransferase" evidence="1">
    <location>
        <begin position="13"/>
        <end position="108"/>
    </location>
</feature>
<name>A0A1M5SKK3_9CLOT</name>
<dbReference type="Gene3D" id="3.30.460.10">
    <property type="entry name" value="Beta Polymerase, domain 2"/>
    <property type="match status" value="1"/>
</dbReference>
<sequence length="296" mass="34565">MNNIILEYQGAFNSIIDKLKGSDEVIAVMVFGSMVTGDLWEDSDIDLFVIVKGSKSKIENIYTEEKEISIHMKLISKERFMQFHDEDFVGGFIHRMLVSSKLVFSRDMEVTERFDNGRYYPDLERQKWSLVYLGVLIKNIDTCKKYLSNDSIFSAFCESTNCLQQYSRLYVNHSGYMVSKDTMRFCMNLNDGFKEIAENLLSLENMKLSIEKLIIYLEKDIEENMKNYTSILLSFMATKGKHLSAQEIQSDQFFINFKISAEHILNKLYNKNLVKKSSREFALGKKILFEENTYHL</sequence>
<keyword evidence="3" id="KW-1185">Reference proteome</keyword>
<dbReference type="Pfam" id="PF18765">
    <property type="entry name" value="Polbeta"/>
    <property type="match status" value="1"/>
</dbReference>
<organism evidence="2 3">
    <name type="scientific">Clostridium grantii DSM 8605</name>
    <dbReference type="NCBI Taxonomy" id="1121316"/>
    <lineage>
        <taxon>Bacteria</taxon>
        <taxon>Bacillati</taxon>
        <taxon>Bacillota</taxon>
        <taxon>Clostridia</taxon>
        <taxon>Eubacteriales</taxon>
        <taxon>Clostridiaceae</taxon>
        <taxon>Clostridium</taxon>
    </lineage>
</organism>
<dbReference type="RefSeq" id="WP_073337319.1">
    <property type="nucleotide sequence ID" value="NZ_FQXM01000004.1"/>
</dbReference>
<dbReference type="Proteomes" id="UP000184447">
    <property type="component" value="Unassembled WGS sequence"/>
</dbReference>
<dbReference type="InterPro" id="IPR041633">
    <property type="entry name" value="Polbeta"/>
</dbReference>
<dbReference type="Gene3D" id="1.20.120.330">
    <property type="entry name" value="Nucleotidyltransferases domain 2"/>
    <property type="match status" value="1"/>
</dbReference>
<gene>
    <name evidence="2" type="ORF">SAMN02745207_00992</name>
</gene>